<keyword evidence="1" id="KW-0677">Repeat</keyword>
<dbReference type="InterPro" id="IPR011990">
    <property type="entry name" value="TPR-like_helical_dom_sf"/>
</dbReference>
<dbReference type="OrthoDB" id="778140at2759"/>
<evidence type="ECO:0000313" key="5">
    <source>
        <dbReference type="Proteomes" id="UP001141552"/>
    </source>
</evidence>
<accession>A0A9Q0FZC8</accession>
<proteinExistence type="predicted"/>
<dbReference type="EMBL" id="JAKUCV010002986">
    <property type="protein sequence ID" value="KAJ4840694.1"/>
    <property type="molecule type" value="Genomic_DNA"/>
</dbReference>
<reference evidence="4" key="1">
    <citation type="submission" date="2022-02" db="EMBL/GenBank/DDBJ databases">
        <authorList>
            <person name="Henning P.M."/>
            <person name="McCubbin A.G."/>
            <person name="Shore J.S."/>
        </authorList>
    </citation>
    <scope>NUCLEOTIDE SEQUENCE</scope>
    <source>
        <strain evidence="4">F60SS</strain>
        <tissue evidence="4">Leaves</tissue>
    </source>
</reference>
<feature type="region of interest" description="Disordered" evidence="2">
    <location>
        <begin position="221"/>
        <end position="250"/>
    </location>
</feature>
<organism evidence="4 5">
    <name type="scientific">Turnera subulata</name>
    <dbReference type="NCBI Taxonomy" id="218843"/>
    <lineage>
        <taxon>Eukaryota</taxon>
        <taxon>Viridiplantae</taxon>
        <taxon>Streptophyta</taxon>
        <taxon>Embryophyta</taxon>
        <taxon>Tracheophyta</taxon>
        <taxon>Spermatophyta</taxon>
        <taxon>Magnoliopsida</taxon>
        <taxon>eudicotyledons</taxon>
        <taxon>Gunneridae</taxon>
        <taxon>Pentapetalae</taxon>
        <taxon>rosids</taxon>
        <taxon>fabids</taxon>
        <taxon>Malpighiales</taxon>
        <taxon>Passifloraceae</taxon>
        <taxon>Turnera</taxon>
    </lineage>
</organism>
<evidence type="ECO:0000256" key="2">
    <source>
        <dbReference type="SAM" id="MobiDB-lite"/>
    </source>
</evidence>
<keyword evidence="5" id="KW-1185">Reference proteome</keyword>
<protein>
    <recommendedName>
        <fullName evidence="3">Myb/SANT-like domain-containing protein</fullName>
    </recommendedName>
</protein>
<feature type="compositionally biased region" description="Low complexity" evidence="2">
    <location>
        <begin position="224"/>
        <end position="237"/>
    </location>
</feature>
<dbReference type="AlphaFoldDB" id="A0A9Q0FZC8"/>
<gene>
    <name evidence="4" type="ORF">Tsubulata_045004</name>
</gene>
<feature type="domain" description="Myb/SANT-like" evidence="3">
    <location>
        <begin position="40"/>
        <end position="134"/>
    </location>
</feature>
<evidence type="ECO:0000256" key="1">
    <source>
        <dbReference type="ARBA" id="ARBA00022737"/>
    </source>
</evidence>
<dbReference type="InterPro" id="IPR002885">
    <property type="entry name" value="PPR_rpt"/>
</dbReference>
<dbReference type="PANTHER" id="PTHR47930:SF2">
    <property type="entry name" value="PENTATRICOPEPTIDE REPEAT PROTEIN (AFU_ORTHOLOGUE AFUA_8G04250)"/>
    <property type="match status" value="1"/>
</dbReference>
<comment type="caution">
    <text evidence="4">The sequence shown here is derived from an EMBL/GenBank/DDBJ whole genome shotgun (WGS) entry which is preliminary data.</text>
</comment>
<dbReference type="Pfam" id="PF13812">
    <property type="entry name" value="PPR_3"/>
    <property type="match status" value="1"/>
</dbReference>
<name>A0A9Q0FZC8_9ROSI</name>
<evidence type="ECO:0000313" key="4">
    <source>
        <dbReference type="EMBL" id="KAJ4840694.1"/>
    </source>
</evidence>
<dbReference type="Proteomes" id="UP001141552">
    <property type="component" value="Unassembled WGS sequence"/>
</dbReference>
<dbReference type="Pfam" id="PF12776">
    <property type="entry name" value="Myb_DNA-bind_3"/>
    <property type="match status" value="1"/>
</dbReference>
<feature type="compositionally biased region" description="Acidic residues" evidence="2">
    <location>
        <begin position="368"/>
        <end position="386"/>
    </location>
</feature>
<sequence length="797" mass="90175">MGGWCGVSVYDALHLISELQVQGMGNKSKKSNVARRDVFKWTEGMDDVFVDALIEQQRMGNRVDGVFTTAAYDNMVRGLREKIGMPFEKDHLKNRLKTLKNNFKECFDVFNGTTGFTWSPKTKMWNAKPEAWNAFVKSKPEAKKWMSSHIAHYDKLLLLFAKDRAKSNIPNAVNEMGGQWAISGSPRMIDGVHIIQNEVTINLEDLNEMNDGTSQLATPVEANSQADSQARSQSATSLKEKKRKASSGDAFEREFKSIREAIRDVADALREGNRIAERGRPHVYSEQEVFAELVKIGVEGNLRYKAYTFLIASAGRSKLSRADSTRIYYKKLPKNRRYPRRPKQPPDFGVNLFLTKPTTTTVPSPTELIEEETSDLTQEEEEEENHGEENGQGGDDIVWEAEEIEAIKSLFRGRIPQKPGKLNRERPLPLPLPYKLRPLGLPSRKHNIKRKTSPMLVDQIYKNPSALISLAQQIKSLHQDQDVSLILDECARFLRKGSLSLTIRELGHMGLPGRALQTFCWAQKQPHLFPDDRILASTVQVLARNNEMKVPLNSEKFIRLASGGVIEAVVKGLIKGGSLKIAWKLISVADACNRTLSCSVYAKLIWELGKNPDKHVLAKSLLDVLAEREELDLNQQDCTSVMKVCIRLGRFDVVEGLFNWFKQSGNDPSVIMYTTVIHSRYSEGNYREALALVLEMEGSNCLFDLPAYRVVMKVSVAMNDVSRAARYFSRLKEAGFSPTYDIYKGLITVYMGLGRLAKCREIWKEAEAAGFQFNKEMTSKMTLLERKTREEFSTLKL</sequence>
<feature type="region of interest" description="Disordered" evidence="2">
    <location>
        <begin position="336"/>
        <end position="395"/>
    </location>
</feature>
<evidence type="ECO:0000259" key="3">
    <source>
        <dbReference type="Pfam" id="PF12776"/>
    </source>
</evidence>
<dbReference type="InterPro" id="IPR024752">
    <property type="entry name" value="Myb/SANT-like_dom"/>
</dbReference>
<feature type="compositionally biased region" description="Low complexity" evidence="2">
    <location>
        <begin position="355"/>
        <end position="366"/>
    </location>
</feature>
<dbReference type="Gene3D" id="1.25.40.10">
    <property type="entry name" value="Tetratricopeptide repeat domain"/>
    <property type="match status" value="1"/>
</dbReference>
<reference evidence="4" key="2">
    <citation type="journal article" date="2023" name="Plants (Basel)">
        <title>Annotation of the Turnera subulata (Passifloraceae) Draft Genome Reveals the S-Locus Evolved after the Divergence of Turneroideae from Passifloroideae in a Stepwise Manner.</title>
        <authorList>
            <person name="Henning P.M."/>
            <person name="Roalson E.H."/>
            <person name="Mir W."/>
            <person name="McCubbin A.G."/>
            <person name="Shore J.S."/>
        </authorList>
    </citation>
    <scope>NUCLEOTIDE SEQUENCE</scope>
    <source>
        <strain evidence="4">F60SS</strain>
    </source>
</reference>
<dbReference type="PANTHER" id="PTHR47930">
    <property type="entry name" value="YALI0C12947P"/>
    <property type="match status" value="1"/>
</dbReference>